<sequence>MIIGYTRQSWCLRRNVCTKLVLHLISKLNSLSSTTALALYNASKLCDAIVTYSVGTFTWRTIPSASIESKCIGHLVIDAFSHRLGVTLKEHDEHDGHYASTKSPFTDNSGQPWDIHLFKPRPPMNLLGKPTAKVLRSTVGDPKHLLVIHDTFYLEKGRMRLKFGGDAKDYVLDRLDNYMRQQYSQDGEGMDEAWDILGKLPQRILELHEKDAELS</sequence>
<dbReference type="STRING" id="2282107.A0A286UH37"/>
<evidence type="ECO:0000313" key="2">
    <source>
        <dbReference type="Proteomes" id="UP000217199"/>
    </source>
</evidence>
<dbReference type="SUPFAM" id="SSF53178">
    <property type="entry name" value="Peptidyl-tRNA hydrolase-like"/>
    <property type="match status" value="1"/>
</dbReference>
<keyword evidence="2" id="KW-1185">Reference proteome</keyword>
<keyword evidence="1" id="KW-0378">Hydrolase</keyword>
<reference evidence="1 2" key="1">
    <citation type="journal article" date="2017" name="Mol. Ecol.">
        <title>Comparative and population genomic landscape of Phellinus noxius: A hypervariable fungus causing root rot in trees.</title>
        <authorList>
            <person name="Chung C.L."/>
            <person name="Lee T.J."/>
            <person name="Akiba M."/>
            <person name="Lee H.H."/>
            <person name="Kuo T.H."/>
            <person name="Liu D."/>
            <person name="Ke H.M."/>
            <person name="Yokoi T."/>
            <person name="Roa M.B."/>
            <person name="Lu M.J."/>
            <person name="Chang Y.Y."/>
            <person name="Ann P.J."/>
            <person name="Tsai J.N."/>
            <person name="Chen C.Y."/>
            <person name="Tzean S.S."/>
            <person name="Ota Y."/>
            <person name="Hattori T."/>
            <person name="Sahashi N."/>
            <person name="Liou R.F."/>
            <person name="Kikuchi T."/>
            <person name="Tsai I.J."/>
        </authorList>
    </citation>
    <scope>NUCLEOTIDE SEQUENCE [LARGE SCALE GENOMIC DNA]</scope>
    <source>
        <strain evidence="1 2">FFPRI411160</strain>
    </source>
</reference>
<protein>
    <submittedName>
        <fullName evidence="1">Peptidyl-tRNA hydrolase</fullName>
    </submittedName>
</protein>
<organism evidence="1 2">
    <name type="scientific">Pyrrhoderma noxium</name>
    <dbReference type="NCBI Taxonomy" id="2282107"/>
    <lineage>
        <taxon>Eukaryota</taxon>
        <taxon>Fungi</taxon>
        <taxon>Dikarya</taxon>
        <taxon>Basidiomycota</taxon>
        <taxon>Agaricomycotina</taxon>
        <taxon>Agaricomycetes</taxon>
        <taxon>Hymenochaetales</taxon>
        <taxon>Hymenochaetaceae</taxon>
        <taxon>Pyrrhoderma</taxon>
    </lineage>
</organism>
<dbReference type="EMBL" id="NBII01000005">
    <property type="protein sequence ID" value="PAV18922.1"/>
    <property type="molecule type" value="Genomic_DNA"/>
</dbReference>
<evidence type="ECO:0000313" key="1">
    <source>
        <dbReference type="EMBL" id="PAV18922.1"/>
    </source>
</evidence>
<dbReference type="InParanoid" id="A0A286UH37"/>
<dbReference type="InterPro" id="IPR036416">
    <property type="entry name" value="Pept_tRNA_hydro_sf"/>
</dbReference>
<dbReference type="GO" id="GO:0004045">
    <property type="term" value="F:peptidyl-tRNA hydrolase activity"/>
    <property type="evidence" value="ECO:0007669"/>
    <property type="project" value="InterPro"/>
</dbReference>
<name>A0A286UH37_9AGAM</name>
<dbReference type="OrthoDB" id="1711136at2759"/>
<proteinExistence type="predicted"/>
<dbReference type="AlphaFoldDB" id="A0A286UH37"/>
<accession>A0A286UH37</accession>
<gene>
    <name evidence="1" type="ORF">PNOK_0576500</name>
</gene>
<dbReference type="Gene3D" id="3.40.50.1470">
    <property type="entry name" value="Peptidyl-tRNA hydrolase"/>
    <property type="match status" value="1"/>
</dbReference>
<dbReference type="Proteomes" id="UP000217199">
    <property type="component" value="Unassembled WGS sequence"/>
</dbReference>
<dbReference type="InterPro" id="IPR001328">
    <property type="entry name" value="Pept_tRNA_hydro"/>
</dbReference>
<comment type="caution">
    <text evidence="1">The sequence shown here is derived from an EMBL/GenBank/DDBJ whole genome shotgun (WGS) entry which is preliminary data.</text>
</comment>
<dbReference type="Pfam" id="PF01195">
    <property type="entry name" value="Pept_tRNA_hydro"/>
    <property type="match status" value="1"/>
</dbReference>